<accession>A0A0A0RVI4</accession>
<evidence type="ECO:0000259" key="2">
    <source>
        <dbReference type="PROSITE" id="PS50943"/>
    </source>
</evidence>
<dbReference type="SMART" id="SM00530">
    <property type="entry name" value="HTH_XRE"/>
    <property type="match status" value="1"/>
</dbReference>
<feature type="domain" description="HTH cro/C1-type" evidence="2">
    <location>
        <begin position="18"/>
        <end position="72"/>
    </location>
</feature>
<evidence type="ECO:0000313" key="3">
    <source>
        <dbReference type="EMBL" id="AIW03713.1"/>
    </source>
</evidence>
<dbReference type="EMBL" id="KM236248">
    <property type="protein sequence ID" value="AIW03713.1"/>
    <property type="molecule type" value="Genomic_DNA"/>
</dbReference>
<name>A0A0A0RVI4_9CAUD</name>
<dbReference type="PANTHER" id="PTHR46558:SF4">
    <property type="entry name" value="DNA-BIDING PHAGE PROTEIN"/>
    <property type="match status" value="1"/>
</dbReference>
<dbReference type="GeneID" id="24608784"/>
<organism evidence="3 4">
    <name type="scientific">Bacillus phage Pookie</name>
    <dbReference type="NCBI Taxonomy" id="1540093"/>
    <lineage>
        <taxon>Viruses</taxon>
        <taxon>Duplodnaviria</taxon>
        <taxon>Heunggongvirae</taxon>
        <taxon>Uroviricota</taxon>
        <taxon>Caudoviricetes</taxon>
        <taxon>Pagevirus</taxon>
        <taxon>Pagevirus pookie</taxon>
    </lineage>
</organism>
<dbReference type="InterPro" id="IPR001387">
    <property type="entry name" value="Cro/C1-type_HTH"/>
</dbReference>
<sequence>MSYHNGNTKGGNALNYHITKFRDKAGLSQTELADKLGVDKATINRYEKGTRQPSVEMLYKISKVLNVSIDNLIKGVK</sequence>
<dbReference type="Gene3D" id="1.10.260.40">
    <property type="entry name" value="lambda repressor-like DNA-binding domains"/>
    <property type="match status" value="1"/>
</dbReference>
<dbReference type="GO" id="GO:0003677">
    <property type="term" value="F:DNA binding"/>
    <property type="evidence" value="ECO:0007669"/>
    <property type="project" value="UniProtKB-KW"/>
</dbReference>
<dbReference type="InterPro" id="IPR010982">
    <property type="entry name" value="Lambda_DNA-bd_dom_sf"/>
</dbReference>
<protein>
    <submittedName>
        <fullName evidence="3">Transcriptional repressor</fullName>
    </submittedName>
</protein>
<dbReference type="RefSeq" id="YP_009152827.1">
    <property type="nucleotide sequence ID" value="NC_027394.1"/>
</dbReference>
<keyword evidence="1" id="KW-0238">DNA-binding</keyword>
<dbReference type="Pfam" id="PF01381">
    <property type="entry name" value="HTH_3"/>
    <property type="match status" value="1"/>
</dbReference>
<reference evidence="3 4" key="1">
    <citation type="journal article" date="2015" name="Genome Announc.">
        <title>Complete Genome of Bacillus megaterium Podophage Pookie.</title>
        <authorList>
            <person name="Ladzekpo T.N."/>
            <person name="DeCrescenzo A.J."/>
            <person name="Hernandez A.C."/>
            <person name="Kuty Everett G.F."/>
        </authorList>
    </citation>
    <scope>NUCLEOTIDE SEQUENCE [LARGE SCALE GENOMIC DNA]</scope>
</reference>
<keyword evidence="4" id="KW-1185">Reference proteome</keyword>
<dbReference type="OrthoDB" id="23496at10239"/>
<dbReference type="KEGG" id="vg:24608784"/>
<dbReference type="Proteomes" id="UP000030209">
    <property type="component" value="Segment"/>
</dbReference>
<dbReference type="PANTHER" id="PTHR46558">
    <property type="entry name" value="TRACRIPTIONAL REGULATORY PROTEIN-RELATED-RELATED"/>
    <property type="match status" value="1"/>
</dbReference>
<evidence type="ECO:0000256" key="1">
    <source>
        <dbReference type="ARBA" id="ARBA00023125"/>
    </source>
</evidence>
<dbReference type="CDD" id="cd00093">
    <property type="entry name" value="HTH_XRE"/>
    <property type="match status" value="1"/>
</dbReference>
<evidence type="ECO:0000313" key="4">
    <source>
        <dbReference type="Proteomes" id="UP000030209"/>
    </source>
</evidence>
<gene>
    <name evidence="3" type="ORF">CPT_Pookie28</name>
</gene>
<dbReference type="PROSITE" id="PS50943">
    <property type="entry name" value="HTH_CROC1"/>
    <property type="match status" value="1"/>
</dbReference>
<dbReference type="SUPFAM" id="SSF47413">
    <property type="entry name" value="lambda repressor-like DNA-binding domains"/>
    <property type="match status" value="1"/>
</dbReference>
<proteinExistence type="predicted"/>